<sequence>MSTATARRGFTISQASKRGWGHPQTIRRRILDGRLRAEVIDDRGTYWIAEEDLEASDLGRFREPAAGAKYIDPEIAGEQAPPAAVSLDELAIIAARVVSTWPRLSDERKAELGRLLAA</sequence>
<name>A0ABY3RZ58_9MICO</name>
<feature type="region of interest" description="Disordered" evidence="1">
    <location>
        <begin position="1"/>
        <end position="21"/>
    </location>
</feature>
<evidence type="ECO:0000256" key="1">
    <source>
        <dbReference type="SAM" id="MobiDB-lite"/>
    </source>
</evidence>
<evidence type="ECO:0008006" key="4">
    <source>
        <dbReference type="Google" id="ProtNLM"/>
    </source>
</evidence>
<dbReference type="RefSeq" id="WP_231821453.1">
    <property type="nucleotide sequence ID" value="NZ_CP082781.1"/>
</dbReference>
<feature type="compositionally biased region" description="Polar residues" evidence="1">
    <location>
        <begin position="1"/>
        <end position="16"/>
    </location>
</feature>
<proteinExistence type="predicted"/>
<dbReference type="EMBL" id="CP082781">
    <property type="protein sequence ID" value="UGS28339.1"/>
    <property type="molecule type" value="Genomic_DNA"/>
</dbReference>
<reference evidence="2 3" key="1">
    <citation type="submission" date="2023-01" db="EMBL/GenBank/DDBJ databases">
        <title>Characterization of estradiol degrading bacteria Microbacterium sp. MZT7 and reveal degrading genes through genome analysis.</title>
        <authorList>
            <person name="Hao P."/>
            <person name="Gao Y."/>
        </authorList>
    </citation>
    <scope>NUCLEOTIDE SEQUENCE [LARGE SCALE GENOMIC DNA]</scope>
    <source>
        <strain evidence="2 3">MZT7</strain>
    </source>
</reference>
<evidence type="ECO:0000313" key="3">
    <source>
        <dbReference type="Proteomes" id="UP001199642"/>
    </source>
</evidence>
<organism evidence="2 3">
    <name type="scientific">Microbacterium resistens</name>
    <dbReference type="NCBI Taxonomy" id="156977"/>
    <lineage>
        <taxon>Bacteria</taxon>
        <taxon>Bacillati</taxon>
        <taxon>Actinomycetota</taxon>
        <taxon>Actinomycetes</taxon>
        <taxon>Micrococcales</taxon>
        <taxon>Microbacteriaceae</taxon>
        <taxon>Microbacterium</taxon>
    </lineage>
</organism>
<keyword evidence="3" id="KW-1185">Reference proteome</keyword>
<gene>
    <name evidence="2" type="ORF">K8F61_09360</name>
</gene>
<accession>A0ABY3RZ58</accession>
<dbReference type="Proteomes" id="UP001199642">
    <property type="component" value="Chromosome"/>
</dbReference>
<evidence type="ECO:0000313" key="2">
    <source>
        <dbReference type="EMBL" id="UGS28339.1"/>
    </source>
</evidence>
<protein>
    <recommendedName>
        <fullName evidence="4">DNA-binding protein</fullName>
    </recommendedName>
</protein>